<dbReference type="AlphaFoldDB" id="A0AAD9TLE9"/>
<sequence>MRNFRRFVDSAKVIDFPMQGMEFTWSNNREIESWARHDRFLCDPLVFIWFPKMIQKGLRKILSDHNLVFCSEVRVEWGPKPFRLFNGWMDDKNLMDGAQISWSNCSSGFHVGAKIKNKIKVFKRYLKVQYKVKNSKGKLIKLLEEELAGLDAKAVVNWWSTILREKRTTCLANLWKQNRINEQKWRQISRVKWLKEGDKNSKYFHILSNVRRRTNFIVDIG</sequence>
<gene>
    <name evidence="1" type="ORF">Ddye_025736</name>
</gene>
<keyword evidence="2" id="KW-1185">Reference proteome</keyword>
<dbReference type="PANTHER" id="PTHR33710:SF64">
    <property type="entry name" value="ENDONUCLEASE_EXONUCLEASE_PHOSPHATASE DOMAIN-CONTAINING PROTEIN"/>
    <property type="match status" value="1"/>
</dbReference>
<protein>
    <recommendedName>
        <fullName evidence="3">Reverse transcriptase</fullName>
    </recommendedName>
</protein>
<proteinExistence type="predicted"/>
<evidence type="ECO:0000313" key="2">
    <source>
        <dbReference type="Proteomes" id="UP001280121"/>
    </source>
</evidence>
<evidence type="ECO:0008006" key="3">
    <source>
        <dbReference type="Google" id="ProtNLM"/>
    </source>
</evidence>
<name>A0AAD9TLE9_9ROSI</name>
<dbReference type="EMBL" id="JANJYI010000008">
    <property type="protein sequence ID" value="KAK2637941.1"/>
    <property type="molecule type" value="Genomic_DNA"/>
</dbReference>
<dbReference type="Proteomes" id="UP001280121">
    <property type="component" value="Unassembled WGS sequence"/>
</dbReference>
<organism evidence="1 2">
    <name type="scientific">Dipteronia dyeriana</name>
    <dbReference type="NCBI Taxonomy" id="168575"/>
    <lineage>
        <taxon>Eukaryota</taxon>
        <taxon>Viridiplantae</taxon>
        <taxon>Streptophyta</taxon>
        <taxon>Embryophyta</taxon>
        <taxon>Tracheophyta</taxon>
        <taxon>Spermatophyta</taxon>
        <taxon>Magnoliopsida</taxon>
        <taxon>eudicotyledons</taxon>
        <taxon>Gunneridae</taxon>
        <taxon>Pentapetalae</taxon>
        <taxon>rosids</taxon>
        <taxon>malvids</taxon>
        <taxon>Sapindales</taxon>
        <taxon>Sapindaceae</taxon>
        <taxon>Hippocastanoideae</taxon>
        <taxon>Acereae</taxon>
        <taxon>Dipteronia</taxon>
    </lineage>
</organism>
<evidence type="ECO:0000313" key="1">
    <source>
        <dbReference type="EMBL" id="KAK2637941.1"/>
    </source>
</evidence>
<accession>A0AAD9TLE9</accession>
<comment type="caution">
    <text evidence="1">The sequence shown here is derived from an EMBL/GenBank/DDBJ whole genome shotgun (WGS) entry which is preliminary data.</text>
</comment>
<dbReference type="PANTHER" id="PTHR33710">
    <property type="entry name" value="BNAC02G09200D PROTEIN"/>
    <property type="match status" value="1"/>
</dbReference>
<reference evidence="1" key="1">
    <citation type="journal article" date="2023" name="Plant J.">
        <title>Genome sequences and population genomics provide insights into the demographic history, inbreeding, and mutation load of two 'living fossil' tree species of Dipteronia.</title>
        <authorList>
            <person name="Feng Y."/>
            <person name="Comes H.P."/>
            <person name="Chen J."/>
            <person name="Zhu S."/>
            <person name="Lu R."/>
            <person name="Zhang X."/>
            <person name="Li P."/>
            <person name="Qiu J."/>
            <person name="Olsen K.M."/>
            <person name="Qiu Y."/>
        </authorList>
    </citation>
    <scope>NUCLEOTIDE SEQUENCE</scope>
    <source>
        <strain evidence="1">KIB01</strain>
    </source>
</reference>